<dbReference type="Gene3D" id="3.30.70.270">
    <property type="match status" value="1"/>
</dbReference>
<gene>
    <name evidence="3" type="primary">LOC112686379</name>
</gene>
<keyword evidence="2" id="KW-1185">Reference proteome</keyword>
<dbReference type="InterPro" id="IPR000477">
    <property type="entry name" value="RT_dom"/>
</dbReference>
<dbReference type="Proteomes" id="UP000694846">
    <property type="component" value="Unplaced"/>
</dbReference>
<dbReference type="PROSITE" id="PS50878">
    <property type="entry name" value="RT_POL"/>
    <property type="match status" value="1"/>
</dbReference>
<dbReference type="InterPro" id="IPR043128">
    <property type="entry name" value="Rev_trsase/Diguanyl_cyclase"/>
</dbReference>
<dbReference type="AlphaFoldDB" id="A0A8B8FVL8"/>
<evidence type="ECO:0000313" key="3">
    <source>
        <dbReference type="RefSeq" id="XP_025414395.1"/>
    </source>
</evidence>
<proteinExistence type="predicted"/>
<dbReference type="RefSeq" id="XP_025414395.1">
    <property type="nucleotide sequence ID" value="XM_025558610.1"/>
</dbReference>
<evidence type="ECO:0000313" key="2">
    <source>
        <dbReference type="Proteomes" id="UP000694846"/>
    </source>
</evidence>
<dbReference type="OrthoDB" id="6627741at2759"/>
<dbReference type="GeneID" id="112686379"/>
<evidence type="ECO:0000259" key="1">
    <source>
        <dbReference type="PROSITE" id="PS50878"/>
    </source>
</evidence>
<sequence>MEKYECDKDLYMVFVDYKQAYESVNRKELWKAMILFGIPQKYVNLVKMYALSPTLFNRGLEKVIRESYEGRTMEVLGEETVLAYADDIVILGNTREEVTCSVSKLI</sequence>
<organism evidence="2 3">
    <name type="scientific">Sipha flava</name>
    <name type="common">yellow sugarcane aphid</name>
    <dbReference type="NCBI Taxonomy" id="143950"/>
    <lineage>
        <taxon>Eukaryota</taxon>
        <taxon>Metazoa</taxon>
        <taxon>Ecdysozoa</taxon>
        <taxon>Arthropoda</taxon>
        <taxon>Hexapoda</taxon>
        <taxon>Insecta</taxon>
        <taxon>Pterygota</taxon>
        <taxon>Neoptera</taxon>
        <taxon>Paraneoptera</taxon>
        <taxon>Hemiptera</taxon>
        <taxon>Sternorrhyncha</taxon>
        <taxon>Aphidomorpha</taxon>
        <taxon>Aphidoidea</taxon>
        <taxon>Aphididae</taxon>
        <taxon>Sipha</taxon>
    </lineage>
</organism>
<feature type="domain" description="Reverse transcriptase" evidence="1">
    <location>
        <begin position="1"/>
        <end position="106"/>
    </location>
</feature>
<protein>
    <submittedName>
        <fullName evidence="3">Uncharacterized protein LOC112686379</fullName>
    </submittedName>
</protein>
<accession>A0A8B8FVL8</accession>
<name>A0A8B8FVL8_9HEMI</name>
<reference evidence="3" key="1">
    <citation type="submission" date="2025-08" db="UniProtKB">
        <authorList>
            <consortium name="RefSeq"/>
        </authorList>
    </citation>
    <scope>IDENTIFICATION</scope>
    <source>
        <tissue evidence="3">Whole body</tissue>
    </source>
</reference>
<dbReference type="Pfam" id="PF00078">
    <property type="entry name" value="RVT_1"/>
    <property type="match status" value="1"/>
</dbReference>